<protein>
    <recommendedName>
        <fullName evidence="6">Adenylate kinase</fullName>
    </recommendedName>
</protein>
<dbReference type="AlphaFoldDB" id="A0A7S3CPE2"/>
<dbReference type="GO" id="GO:0006139">
    <property type="term" value="P:nucleobase-containing compound metabolic process"/>
    <property type="evidence" value="ECO:0007669"/>
    <property type="project" value="InterPro"/>
</dbReference>
<evidence type="ECO:0008006" key="6">
    <source>
        <dbReference type="Google" id="ProtNLM"/>
    </source>
</evidence>
<evidence type="ECO:0000256" key="4">
    <source>
        <dbReference type="RuleBase" id="RU003330"/>
    </source>
</evidence>
<evidence type="ECO:0000256" key="3">
    <source>
        <dbReference type="ARBA" id="ARBA00022777"/>
    </source>
</evidence>
<dbReference type="PANTHER" id="PTHR23359">
    <property type="entry name" value="NUCLEOTIDE KINASE"/>
    <property type="match status" value="1"/>
</dbReference>
<sequence>MRRKGWTDSRFLVDGFPRNKDNVDGWNRVMGECAYVPFAVFLDCSEETMIQRIHKRKNETAEDEVRNDDNIEVLKKRFTLYKNETMPIINQFKERNELLVLDANQNRDQVTDDMVRELERIGISKI</sequence>
<evidence type="ECO:0000256" key="1">
    <source>
        <dbReference type="ARBA" id="ARBA00022679"/>
    </source>
</evidence>
<evidence type="ECO:0000256" key="2">
    <source>
        <dbReference type="ARBA" id="ARBA00022741"/>
    </source>
</evidence>
<name>A0A7S3CPE2_9SPIT</name>
<keyword evidence="1 4" id="KW-0808">Transferase</keyword>
<dbReference type="InterPro" id="IPR027417">
    <property type="entry name" value="P-loop_NTPase"/>
</dbReference>
<dbReference type="PRINTS" id="PR00094">
    <property type="entry name" value="ADENYLTKNASE"/>
</dbReference>
<dbReference type="EMBL" id="HBIA01009894">
    <property type="protein sequence ID" value="CAE0233309.1"/>
    <property type="molecule type" value="Transcribed_RNA"/>
</dbReference>
<dbReference type="Pfam" id="PF00406">
    <property type="entry name" value="ADK"/>
    <property type="match status" value="1"/>
</dbReference>
<dbReference type="SUPFAM" id="SSF52540">
    <property type="entry name" value="P-loop containing nucleoside triphosphate hydrolases"/>
    <property type="match status" value="1"/>
</dbReference>
<dbReference type="GO" id="GO:0005524">
    <property type="term" value="F:ATP binding"/>
    <property type="evidence" value="ECO:0007669"/>
    <property type="project" value="InterPro"/>
</dbReference>
<dbReference type="Gene3D" id="3.40.50.300">
    <property type="entry name" value="P-loop containing nucleotide triphosphate hydrolases"/>
    <property type="match status" value="1"/>
</dbReference>
<dbReference type="InterPro" id="IPR000850">
    <property type="entry name" value="Adenylat/UMP-CMP_kin"/>
</dbReference>
<proteinExistence type="inferred from homology"/>
<dbReference type="GO" id="GO:0019205">
    <property type="term" value="F:nucleobase-containing compound kinase activity"/>
    <property type="evidence" value="ECO:0007669"/>
    <property type="project" value="InterPro"/>
</dbReference>
<accession>A0A7S3CPE2</accession>
<reference evidence="5" key="1">
    <citation type="submission" date="2021-01" db="EMBL/GenBank/DDBJ databases">
        <authorList>
            <person name="Corre E."/>
            <person name="Pelletier E."/>
            <person name="Niang G."/>
            <person name="Scheremetjew M."/>
            <person name="Finn R."/>
            <person name="Kale V."/>
            <person name="Holt S."/>
            <person name="Cochrane G."/>
            <person name="Meng A."/>
            <person name="Brown T."/>
            <person name="Cohen L."/>
        </authorList>
    </citation>
    <scope>NUCLEOTIDE SEQUENCE</scope>
    <source>
        <strain evidence="5">Ras09</strain>
    </source>
</reference>
<gene>
    <name evidence="5" type="ORF">SRAS04492_LOCUS5108</name>
</gene>
<evidence type="ECO:0000313" key="5">
    <source>
        <dbReference type="EMBL" id="CAE0233309.1"/>
    </source>
</evidence>
<keyword evidence="3 4" id="KW-0418">Kinase</keyword>
<comment type="similarity">
    <text evidence="4">Belongs to the adenylate kinase family.</text>
</comment>
<keyword evidence="2" id="KW-0547">Nucleotide-binding</keyword>
<organism evidence="5">
    <name type="scientific">Strombidium rassoulzadegani</name>
    <dbReference type="NCBI Taxonomy" id="1082188"/>
    <lineage>
        <taxon>Eukaryota</taxon>
        <taxon>Sar</taxon>
        <taxon>Alveolata</taxon>
        <taxon>Ciliophora</taxon>
        <taxon>Intramacronucleata</taxon>
        <taxon>Spirotrichea</taxon>
        <taxon>Oligotrichia</taxon>
        <taxon>Strombidiidae</taxon>
        <taxon>Strombidium</taxon>
    </lineage>
</organism>